<dbReference type="EMBL" id="BSNL01000001">
    <property type="protein sequence ID" value="GLQ26263.1"/>
    <property type="molecule type" value="Genomic_DNA"/>
</dbReference>
<dbReference type="Pfam" id="PF01081">
    <property type="entry name" value="Aldolase"/>
    <property type="match status" value="1"/>
</dbReference>
<comment type="similarity">
    <text evidence="2">Belongs to the KHG/KDPG aldolase family.</text>
</comment>
<evidence type="ECO:0000256" key="3">
    <source>
        <dbReference type="ARBA" id="ARBA00011233"/>
    </source>
</evidence>
<evidence type="ECO:0000256" key="1">
    <source>
        <dbReference type="ARBA" id="ARBA00004761"/>
    </source>
</evidence>
<dbReference type="InterPro" id="IPR013785">
    <property type="entry name" value="Aldolase_TIM"/>
</dbReference>
<proteinExistence type="inferred from homology"/>
<name>A0ABQ5VGP7_9RHOB</name>
<accession>A0ABQ5VGP7</accession>
<keyword evidence="5" id="KW-0119">Carbohydrate metabolism</keyword>
<comment type="pathway">
    <text evidence="1">Carbohydrate acid metabolism.</text>
</comment>
<dbReference type="PANTHER" id="PTHR30246">
    <property type="entry name" value="2-KETO-3-DEOXY-6-PHOSPHOGLUCONATE ALDOLASE"/>
    <property type="match status" value="1"/>
</dbReference>
<keyword evidence="4" id="KW-0456">Lyase</keyword>
<gene>
    <name evidence="6" type="primary">eda_2</name>
    <name evidence="6" type="ORF">GCM10007927_10660</name>
</gene>
<protein>
    <submittedName>
        <fullName evidence="6">2-dehydro-3-deoxy-6-phosphogalactonate aldolase</fullName>
    </submittedName>
</protein>
<reference evidence="6" key="2">
    <citation type="submission" date="2023-01" db="EMBL/GenBank/DDBJ databases">
        <title>Draft genome sequence of Sulfitobacter pacificus strain NBRC 109915.</title>
        <authorList>
            <person name="Sun Q."/>
            <person name="Mori K."/>
        </authorList>
    </citation>
    <scope>NUCLEOTIDE SEQUENCE</scope>
    <source>
        <strain evidence="6">NBRC 109915</strain>
    </source>
</reference>
<organism evidence="6 7">
    <name type="scientific">Sulfitobacter pacificus</name>
    <dbReference type="NCBI Taxonomy" id="1499314"/>
    <lineage>
        <taxon>Bacteria</taxon>
        <taxon>Pseudomonadati</taxon>
        <taxon>Pseudomonadota</taxon>
        <taxon>Alphaproteobacteria</taxon>
        <taxon>Rhodobacterales</taxon>
        <taxon>Roseobacteraceae</taxon>
        <taxon>Sulfitobacter</taxon>
    </lineage>
</organism>
<dbReference type="InterPro" id="IPR000887">
    <property type="entry name" value="Aldlse_KDPG_KHG"/>
</dbReference>
<dbReference type="SUPFAM" id="SSF51569">
    <property type="entry name" value="Aldolase"/>
    <property type="match status" value="1"/>
</dbReference>
<dbReference type="CDD" id="cd00452">
    <property type="entry name" value="KDPG_aldolase"/>
    <property type="match status" value="1"/>
</dbReference>
<sequence>MTLPLIAILRGITPAEAPAIGTALVNAGITTIEVPLNSPDPLQSIAALSRHLGDTAIVGAGTVLSVADVNAVAQAGGQIIVSPNCNTEVIQATKALDLQSWPGVFTPTEAYAALDAGADGLKLFPGAMAGPTGLSAMRAILPKGTLVYAVGGAGPENFGDWIAASADGFGLGSALYKPGLNATEVGERATAIVAAYRTALG</sequence>
<evidence type="ECO:0000256" key="4">
    <source>
        <dbReference type="ARBA" id="ARBA00023239"/>
    </source>
</evidence>
<comment type="subunit">
    <text evidence="3">Homotrimer.</text>
</comment>
<evidence type="ECO:0000313" key="7">
    <source>
        <dbReference type="Proteomes" id="UP001161388"/>
    </source>
</evidence>
<comment type="caution">
    <text evidence="6">The sequence shown here is derived from an EMBL/GenBank/DDBJ whole genome shotgun (WGS) entry which is preliminary data.</text>
</comment>
<keyword evidence="7" id="KW-1185">Reference proteome</keyword>
<dbReference type="RefSeq" id="WP_284371279.1">
    <property type="nucleotide sequence ID" value="NZ_BAABWP010000007.1"/>
</dbReference>
<reference evidence="6" key="1">
    <citation type="journal article" date="2014" name="Int. J. Syst. Evol. Microbiol.">
        <title>Complete genome of a new Firmicutes species belonging to the dominant human colonic microbiota ('Ruminococcus bicirculans') reveals two chromosomes and a selective capacity to utilize plant glucans.</title>
        <authorList>
            <consortium name="NISC Comparative Sequencing Program"/>
            <person name="Wegmann U."/>
            <person name="Louis P."/>
            <person name="Goesmann A."/>
            <person name="Henrissat B."/>
            <person name="Duncan S.H."/>
            <person name="Flint H.J."/>
        </authorList>
    </citation>
    <scope>NUCLEOTIDE SEQUENCE</scope>
    <source>
        <strain evidence="6">NBRC 109915</strain>
    </source>
</reference>
<dbReference type="PANTHER" id="PTHR30246:SF1">
    <property type="entry name" value="2-DEHYDRO-3-DEOXY-6-PHOSPHOGALACTONATE ALDOLASE-RELATED"/>
    <property type="match status" value="1"/>
</dbReference>
<dbReference type="Proteomes" id="UP001161388">
    <property type="component" value="Unassembled WGS sequence"/>
</dbReference>
<evidence type="ECO:0000313" key="6">
    <source>
        <dbReference type="EMBL" id="GLQ26263.1"/>
    </source>
</evidence>
<evidence type="ECO:0000256" key="5">
    <source>
        <dbReference type="ARBA" id="ARBA00023277"/>
    </source>
</evidence>
<evidence type="ECO:0000256" key="2">
    <source>
        <dbReference type="ARBA" id="ARBA00006906"/>
    </source>
</evidence>
<dbReference type="Gene3D" id="3.20.20.70">
    <property type="entry name" value="Aldolase class I"/>
    <property type="match status" value="1"/>
</dbReference>
<dbReference type="NCBIfam" id="NF006600">
    <property type="entry name" value="PRK09140.1"/>
    <property type="match status" value="1"/>
</dbReference>